<organism>
    <name type="scientific">Ixodes scapularis</name>
    <name type="common">Black-legged tick</name>
    <name type="synonym">Deer tick</name>
    <dbReference type="NCBI Taxonomy" id="6945"/>
    <lineage>
        <taxon>Eukaryota</taxon>
        <taxon>Metazoa</taxon>
        <taxon>Ecdysozoa</taxon>
        <taxon>Arthropoda</taxon>
        <taxon>Chelicerata</taxon>
        <taxon>Arachnida</taxon>
        <taxon>Acari</taxon>
        <taxon>Parasitiformes</taxon>
        <taxon>Ixodida</taxon>
        <taxon>Ixodoidea</taxon>
        <taxon>Ixodidae</taxon>
        <taxon>Ixodinae</taxon>
        <taxon>Ixodes</taxon>
    </lineage>
</organism>
<sequence>MENLLPFLLVYIAVCGSVANAQLLSYNTSHTYLEQALRRFVEYYRLDPMTLPNVNQSFERRVFFTRFRGQATLTNGSLVGLSTVHRTEYFHFSATRKGIYVHADFGAGPLQLLYAGDVTLIGMTYAVDVVIAIQKIRVILEVVE</sequence>
<dbReference type="VEuPathDB" id="VectorBase:ISCI009334"/>
<dbReference type="PaxDb" id="6945-B7PXD8"/>
<dbReference type="InParanoid" id="B7PXD8"/>
<protein>
    <submittedName>
        <fullName evidence="2 3">Secreted protein, putative</fullName>
    </submittedName>
</protein>
<reference evidence="2 4" key="1">
    <citation type="submission" date="2008-03" db="EMBL/GenBank/DDBJ databases">
        <title>Annotation of Ixodes scapularis.</title>
        <authorList>
            <consortium name="Ixodes scapularis Genome Project Consortium"/>
            <person name="Caler E."/>
            <person name="Hannick L.I."/>
            <person name="Bidwell S."/>
            <person name="Joardar V."/>
            <person name="Thiagarajan M."/>
            <person name="Amedeo P."/>
            <person name="Galinsky K.J."/>
            <person name="Schobel S."/>
            <person name="Inman J."/>
            <person name="Hostetler J."/>
            <person name="Miller J."/>
            <person name="Hammond M."/>
            <person name="Megy K."/>
            <person name="Lawson D."/>
            <person name="Kodira C."/>
            <person name="Sutton G."/>
            <person name="Meyer J."/>
            <person name="Hill C.A."/>
            <person name="Birren B."/>
            <person name="Nene V."/>
            <person name="Collins F."/>
            <person name="Alarcon-Chaidez F."/>
            <person name="Wikel S."/>
            <person name="Strausberg R."/>
        </authorList>
    </citation>
    <scope>NUCLEOTIDE SEQUENCE [LARGE SCALE GENOMIC DNA]</scope>
    <source>
        <strain evidence="4">Wikel</strain>
        <strain evidence="2">Wikel colony</strain>
    </source>
</reference>
<keyword evidence="4" id="KW-1185">Reference proteome</keyword>
<dbReference type="VEuPathDB" id="VectorBase:ISCP_000630"/>
<dbReference type="HOGENOM" id="CLU_1798581_0_0_1"/>
<dbReference type="KEGG" id="isc:8032761"/>
<dbReference type="EnsemblMetazoa" id="ISCW009334-RA">
    <property type="protein sequence ID" value="ISCW009334-PA"/>
    <property type="gene ID" value="ISCW009334"/>
</dbReference>
<feature type="signal peptide" evidence="1">
    <location>
        <begin position="1"/>
        <end position="21"/>
    </location>
</feature>
<dbReference type="OrthoDB" id="6419576at2759"/>
<feature type="chain" id="PRO_5010826473" evidence="1">
    <location>
        <begin position="22"/>
        <end position="144"/>
    </location>
</feature>
<proteinExistence type="predicted"/>
<evidence type="ECO:0000256" key="1">
    <source>
        <dbReference type="SAM" id="SignalP"/>
    </source>
</evidence>
<dbReference type="Pfam" id="PF16984">
    <property type="entry name" value="Grp7_allergen"/>
    <property type="match status" value="1"/>
</dbReference>
<accession>B7PXD8</accession>
<dbReference type="AlphaFoldDB" id="B7PXD8"/>
<evidence type="ECO:0000313" key="2">
    <source>
        <dbReference type="EMBL" id="EEC11260.1"/>
    </source>
</evidence>
<dbReference type="EMBL" id="DS813608">
    <property type="protein sequence ID" value="EEC11260.1"/>
    <property type="molecule type" value="Genomic_DNA"/>
</dbReference>
<dbReference type="InterPro" id="IPR020234">
    <property type="entry name" value="Mite_allergen_group-7"/>
</dbReference>
<dbReference type="EMBL" id="ABJB010556010">
    <property type="status" value="NOT_ANNOTATED_CDS"/>
    <property type="molecule type" value="Genomic_DNA"/>
</dbReference>
<name>B7PXD8_IXOSC</name>
<dbReference type="InterPro" id="IPR038602">
    <property type="entry name" value="Mite_allergen_7_sf"/>
</dbReference>
<dbReference type="Proteomes" id="UP000001555">
    <property type="component" value="Unassembled WGS sequence"/>
</dbReference>
<gene>
    <name evidence="3" type="primary">8032761</name>
    <name evidence="2" type="ORF">IscW_ISCW009334</name>
</gene>
<evidence type="ECO:0000313" key="4">
    <source>
        <dbReference type="Proteomes" id="UP000001555"/>
    </source>
</evidence>
<dbReference type="VEuPathDB" id="VectorBase:ISCW009334"/>
<keyword evidence="1" id="KW-0732">Signal</keyword>
<reference evidence="3" key="2">
    <citation type="submission" date="2020-05" db="UniProtKB">
        <authorList>
            <consortium name="EnsemblMetazoa"/>
        </authorList>
    </citation>
    <scope>IDENTIFICATION</scope>
    <source>
        <strain evidence="3">wikel</strain>
    </source>
</reference>
<dbReference type="Gene3D" id="3.15.10.50">
    <property type="match status" value="1"/>
</dbReference>
<evidence type="ECO:0000313" key="3">
    <source>
        <dbReference type="EnsemblMetazoa" id="ISCW009334-PA"/>
    </source>
</evidence>